<feature type="region of interest" description="Disordered" evidence="3">
    <location>
        <begin position="1"/>
        <end position="68"/>
    </location>
</feature>
<evidence type="ECO:0000256" key="3">
    <source>
        <dbReference type="SAM" id="MobiDB-lite"/>
    </source>
</evidence>
<feature type="region of interest" description="Disordered" evidence="3">
    <location>
        <begin position="509"/>
        <end position="529"/>
    </location>
</feature>
<dbReference type="PANTHER" id="PTHR21683:SF3">
    <property type="entry name" value="CILIA AND FLAGELLA ASSOCIATED PROTEIN 100"/>
    <property type="match status" value="1"/>
</dbReference>
<evidence type="ECO:0000259" key="4">
    <source>
        <dbReference type="Pfam" id="PF13863"/>
    </source>
</evidence>
<feature type="compositionally biased region" description="Polar residues" evidence="3">
    <location>
        <begin position="19"/>
        <end position="29"/>
    </location>
</feature>
<dbReference type="Pfam" id="PF13863">
    <property type="entry name" value="DUF4200"/>
    <property type="match status" value="1"/>
</dbReference>
<dbReference type="GO" id="GO:0005856">
    <property type="term" value="C:cytoskeleton"/>
    <property type="evidence" value="ECO:0007669"/>
    <property type="project" value="UniProtKB-ARBA"/>
</dbReference>
<dbReference type="PANTHER" id="PTHR21683">
    <property type="entry name" value="COILED-COIL DOMAIN-CONTAINING PROTEIN 42 LIKE-2-LIKE-RELATED"/>
    <property type="match status" value="1"/>
</dbReference>
<dbReference type="AlphaFoldDB" id="A0A3B4UIT4"/>
<dbReference type="KEGG" id="sdu:111226692"/>
<organism evidence="5 6">
    <name type="scientific">Seriola dumerili</name>
    <name type="common">Greater amberjack</name>
    <name type="synonym">Caranx dumerili</name>
    <dbReference type="NCBI Taxonomy" id="41447"/>
    <lineage>
        <taxon>Eukaryota</taxon>
        <taxon>Metazoa</taxon>
        <taxon>Chordata</taxon>
        <taxon>Craniata</taxon>
        <taxon>Vertebrata</taxon>
        <taxon>Euteleostomi</taxon>
        <taxon>Actinopterygii</taxon>
        <taxon>Neopterygii</taxon>
        <taxon>Teleostei</taxon>
        <taxon>Neoteleostei</taxon>
        <taxon>Acanthomorphata</taxon>
        <taxon>Carangaria</taxon>
        <taxon>Carangiformes</taxon>
        <taxon>Carangidae</taxon>
        <taxon>Seriola</taxon>
    </lineage>
</organism>
<dbReference type="Ensembl" id="ENSSDUT00000018824.1">
    <property type="protein sequence ID" value="ENSSDUP00000018489.1"/>
    <property type="gene ID" value="ENSSDUG00000013504.1"/>
</dbReference>
<feature type="compositionally biased region" description="Basic and acidic residues" evidence="3">
    <location>
        <begin position="289"/>
        <end position="298"/>
    </location>
</feature>
<feature type="coiled-coil region" evidence="2">
    <location>
        <begin position="388"/>
        <end position="422"/>
    </location>
</feature>
<feature type="region of interest" description="Disordered" evidence="3">
    <location>
        <begin position="286"/>
        <end position="331"/>
    </location>
</feature>
<keyword evidence="1 2" id="KW-0175">Coiled coil</keyword>
<name>A0A3B4UIT4_SERDU</name>
<reference evidence="5" key="1">
    <citation type="submission" date="2025-08" db="UniProtKB">
        <authorList>
            <consortium name="Ensembl"/>
        </authorList>
    </citation>
    <scope>IDENTIFICATION</scope>
</reference>
<dbReference type="GeneID" id="111226692"/>
<feature type="coiled-coil region" evidence="2">
    <location>
        <begin position="176"/>
        <end position="249"/>
    </location>
</feature>
<dbReference type="CTD" id="348807"/>
<feature type="domain" description="DUF4200" evidence="4">
    <location>
        <begin position="155"/>
        <end position="272"/>
    </location>
</feature>
<keyword evidence="6" id="KW-1185">Reference proteome</keyword>
<dbReference type="STRING" id="41447.ENSSDUP00000018489"/>
<dbReference type="RefSeq" id="XP_022607696.1">
    <property type="nucleotide sequence ID" value="XM_022751975.1"/>
</dbReference>
<evidence type="ECO:0000256" key="1">
    <source>
        <dbReference type="ARBA" id="ARBA00023054"/>
    </source>
</evidence>
<evidence type="ECO:0000256" key="2">
    <source>
        <dbReference type="SAM" id="Coils"/>
    </source>
</evidence>
<dbReference type="OMA" id="GRIKMEK"/>
<dbReference type="InterPro" id="IPR025252">
    <property type="entry name" value="DUF4200"/>
</dbReference>
<sequence length="585" mass="67999">MPKEMSEMSSPQPKGPEVSSGSIVVSETESAAKSHKQDMRRRRKEIRQSPFKVPESNSIFLQSVNEKESQREEMRKFLALPIDKKTTHAARMMTKMKKELVGKLDEEEEGEKEKMKNLKQIKSKTTFPKQTPGRHELKMAMMKRENVTKDSKHDLISMERQKAVLELSLLTKRGEILRMDKAIAKEERQLKQLERMIARDNLIFEEFLRENEKKSVEARTFFEREAKSKQEKNAEIKKLTAEIGTIKSEFAKFEEILIDYKRYKELLFKLSPPEWQEAQKAKASLKSKVLSDKDTQDKQKRKPKESGISHGLVSSPGRELPSIRETSLSSAHSDTVITNSNLDIDISEYEDEPELYFSDPQQLLDLVTELTEQNLSLIQNSTRVEVTMEGLRQSVETTRKKIEKEEEQLNIQINEINQRINKEKAGGNKLKQKVQVHVSLNTEDQDVMLEALGDKVSEVYRSCVDDRMTNLSTLEKLVSIENRMSILLQGLESIPEKVLEMIKRIKDSERRTREREEKLREQREKQKERMRRYMERSLADSKKISGRKLMPRCMPVAPKVKVSNVANIPDVDELHDYLFTSDDIE</sequence>
<protein>
    <submittedName>
        <fullName evidence="5">Cilia- and flagella-associated protein 100-like</fullName>
    </submittedName>
</protein>
<feature type="compositionally biased region" description="Polar residues" evidence="3">
    <location>
        <begin position="55"/>
        <end position="64"/>
    </location>
</feature>
<reference evidence="5" key="2">
    <citation type="submission" date="2025-09" db="UniProtKB">
        <authorList>
            <consortium name="Ensembl"/>
        </authorList>
    </citation>
    <scope>IDENTIFICATION</scope>
</reference>
<accession>A0A3B4UIT4</accession>
<evidence type="ECO:0000313" key="5">
    <source>
        <dbReference type="Ensembl" id="ENSSDUP00000018489.1"/>
    </source>
</evidence>
<proteinExistence type="predicted"/>
<evidence type="ECO:0000313" key="6">
    <source>
        <dbReference type="Proteomes" id="UP000261420"/>
    </source>
</evidence>
<dbReference type="Proteomes" id="UP000261420">
    <property type="component" value="Unplaced"/>
</dbReference>
<dbReference type="GeneTree" id="ENSGT00940000153110"/>
<dbReference type="InterPro" id="IPR051147">
    <property type="entry name" value="CFAP_domain-containing"/>
</dbReference>